<dbReference type="AlphaFoldDB" id="A0A9P5AKM9"/>
<organism evidence="1 2">
    <name type="scientific">Fusarium beomiforme</name>
    <dbReference type="NCBI Taxonomy" id="44412"/>
    <lineage>
        <taxon>Eukaryota</taxon>
        <taxon>Fungi</taxon>
        <taxon>Dikarya</taxon>
        <taxon>Ascomycota</taxon>
        <taxon>Pezizomycotina</taxon>
        <taxon>Sordariomycetes</taxon>
        <taxon>Hypocreomycetidae</taxon>
        <taxon>Hypocreales</taxon>
        <taxon>Nectriaceae</taxon>
        <taxon>Fusarium</taxon>
        <taxon>Fusarium burgessii species complex</taxon>
    </lineage>
</organism>
<gene>
    <name evidence="1" type="ORF">FBEOM_6483</name>
</gene>
<dbReference type="Proteomes" id="UP000730481">
    <property type="component" value="Unassembled WGS sequence"/>
</dbReference>
<sequence length="89" mass="9983">MYKTHASSNNTVKALNAVGDERHIDYIALVNPATGNTILNFLRTVDEVEELTGRQLTALLRELNVSSTRNAERKRRDFIRAIGITRSAN</sequence>
<protein>
    <submittedName>
        <fullName evidence="1">Uncharacterized protein</fullName>
    </submittedName>
</protein>
<dbReference type="OrthoDB" id="10626260at2759"/>
<accession>A0A9P5AKM9</accession>
<comment type="caution">
    <text evidence="1">The sequence shown here is derived from an EMBL/GenBank/DDBJ whole genome shotgun (WGS) entry which is preliminary data.</text>
</comment>
<reference evidence="1" key="1">
    <citation type="journal article" date="2017" name="Mycologia">
        <title>Fusarium algeriense, sp. nov., a novel toxigenic crown rot pathogen of durum wheat from Algeria is nested in the Fusarium burgessii species complex.</title>
        <authorList>
            <person name="Laraba I."/>
            <person name="Keddad A."/>
            <person name="Boureghda H."/>
            <person name="Abdallah N."/>
            <person name="Vaughan M.M."/>
            <person name="Proctor R.H."/>
            <person name="Busman M."/>
            <person name="O'Donnell K."/>
        </authorList>
    </citation>
    <scope>NUCLEOTIDE SEQUENCE</scope>
    <source>
        <strain evidence="1">NRRL 25174</strain>
    </source>
</reference>
<proteinExistence type="predicted"/>
<reference evidence="1" key="2">
    <citation type="submission" date="2020-02" db="EMBL/GenBank/DDBJ databases">
        <title>Identification and distribution of gene clusters putatively required for synthesis of sphingolipid metabolism inhibitors in phylogenetically diverse species of the filamentous fungus Fusarium.</title>
        <authorList>
            <person name="Kim H.-S."/>
            <person name="Busman M."/>
            <person name="Brown D.W."/>
            <person name="Divon H."/>
            <person name="Uhlig S."/>
            <person name="Proctor R.H."/>
        </authorList>
    </citation>
    <scope>NUCLEOTIDE SEQUENCE</scope>
    <source>
        <strain evidence="1">NRRL 25174</strain>
    </source>
</reference>
<evidence type="ECO:0000313" key="1">
    <source>
        <dbReference type="EMBL" id="KAF4339607.1"/>
    </source>
</evidence>
<dbReference type="EMBL" id="PVQB02000273">
    <property type="protein sequence ID" value="KAF4339607.1"/>
    <property type="molecule type" value="Genomic_DNA"/>
</dbReference>
<evidence type="ECO:0000313" key="2">
    <source>
        <dbReference type="Proteomes" id="UP000730481"/>
    </source>
</evidence>
<keyword evidence="2" id="KW-1185">Reference proteome</keyword>
<name>A0A9P5AKM9_9HYPO</name>